<keyword evidence="5 6" id="KW-0687">Ribonucleoprotein</keyword>
<evidence type="ECO:0000313" key="8">
    <source>
        <dbReference type="EMBL" id="WDI78563.1"/>
    </source>
</evidence>
<name>A0AAX3N861_9ENTR</name>
<evidence type="ECO:0000256" key="3">
    <source>
        <dbReference type="ARBA" id="ARBA00022884"/>
    </source>
</evidence>
<evidence type="ECO:0000256" key="6">
    <source>
        <dbReference type="HAMAP-Rule" id="MF_01369"/>
    </source>
</evidence>
<dbReference type="InterPro" id="IPR012678">
    <property type="entry name" value="Ribosomal_uL23/eL15/eS24_sf"/>
</dbReference>
<dbReference type="GO" id="GO:1990904">
    <property type="term" value="C:ribonucleoprotein complex"/>
    <property type="evidence" value="ECO:0007669"/>
    <property type="project" value="UniProtKB-KW"/>
</dbReference>
<keyword evidence="3 6" id="KW-0694">RNA-binding</keyword>
<sequence length="100" mass="11765">MNSIIRSLKIIISQHISEKSSFMLEKNNIFIFRVLKDANKLEIKYALEKIFNIKVKSVYTLILKGKKKKHGKYIGKRNSYKKAYVTLKKGQKLDFIDIDK</sequence>
<dbReference type="NCBIfam" id="NF004363">
    <property type="entry name" value="PRK05738.2-4"/>
    <property type="match status" value="1"/>
</dbReference>
<dbReference type="InterPro" id="IPR012677">
    <property type="entry name" value="Nucleotide-bd_a/b_plait_sf"/>
</dbReference>
<evidence type="ECO:0000256" key="7">
    <source>
        <dbReference type="RuleBase" id="RU003934"/>
    </source>
</evidence>
<dbReference type="Proteomes" id="UP001214992">
    <property type="component" value="Chromosome"/>
</dbReference>
<comment type="subunit">
    <text evidence="6">Part of the 50S ribosomal subunit. Contacts protein L29, and trigger factor when it is bound to the ribosome.</text>
</comment>
<evidence type="ECO:0000256" key="4">
    <source>
        <dbReference type="ARBA" id="ARBA00022980"/>
    </source>
</evidence>
<comment type="similarity">
    <text evidence="1 6 7">Belongs to the universal ribosomal protein uL23 family.</text>
</comment>
<comment type="function">
    <text evidence="6">One of the early assembly proteins it binds 23S rRNA. One of the proteins that surrounds the polypeptide exit tunnel on the outside of the ribosome. Forms the main docking site for trigger factor binding to the ribosome.</text>
</comment>
<dbReference type="PANTHER" id="PTHR12059">
    <property type="entry name" value="RIBOSOMAL PROTEIN L23-RELATED"/>
    <property type="match status" value="1"/>
</dbReference>
<protein>
    <recommendedName>
        <fullName evidence="6">Large ribosomal subunit protein uL23</fullName>
    </recommendedName>
</protein>
<evidence type="ECO:0000256" key="1">
    <source>
        <dbReference type="ARBA" id="ARBA00006700"/>
    </source>
</evidence>
<organism evidence="8 9">
    <name type="scientific">Candidatus Purcelliella pentastirinorum</name>
    <dbReference type="NCBI Taxonomy" id="472834"/>
    <lineage>
        <taxon>Bacteria</taxon>
        <taxon>Pseudomonadati</taxon>
        <taxon>Pseudomonadota</taxon>
        <taxon>Gammaproteobacteria</taxon>
        <taxon>Enterobacterales</taxon>
        <taxon>Enterobacteriaceae</taxon>
        <taxon>Candidatus Purcelliella</taxon>
    </lineage>
</organism>
<dbReference type="HAMAP" id="MF_01369_B">
    <property type="entry name" value="Ribosomal_uL23_B"/>
    <property type="match status" value="1"/>
</dbReference>
<dbReference type="GO" id="GO:0003735">
    <property type="term" value="F:structural constituent of ribosome"/>
    <property type="evidence" value="ECO:0007669"/>
    <property type="project" value="InterPro"/>
</dbReference>
<keyword evidence="4 6" id="KW-0689">Ribosomal protein</keyword>
<dbReference type="InterPro" id="IPR013025">
    <property type="entry name" value="Ribosomal_uL23-like"/>
</dbReference>
<dbReference type="FunFam" id="3.30.70.330:FF:000001">
    <property type="entry name" value="50S ribosomal protein L23"/>
    <property type="match status" value="1"/>
</dbReference>
<dbReference type="SUPFAM" id="SSF54189">
    <property type="entry name" value="Ribosomal proteins S24e, L23 and L15e"/>
    <property type="match status" value="1"/>
</dbReference>
<dbReference type="InterPro" id="IPR001014">
    <property type="entry name" value="Ribosomal_uL23_CS"/>
</dbReference>
<proteinExistence type="inferred from homology"/>
<evidence type="ECO:0000256" key="5">
    <source>
        <dbReference type="ARBA" id="ARBA00023274"/>
    </source>
</evidence>
<dbReference type="Pfam" id="PF00276">
    <property type="entry name" value="Ribosomal_L23"/>
    <property type="match status" value="1"/>
</dbReference>
<dbReference type="AlphaFoldDB" id="A0AAX3N861"/>
<dbReference type="PANTHER" id="PTHR12059:SF5">
    <property type="entry name" value="LARGE RIBOSOMAL SUBUNIT PROTEIN UL23M"/>
    <property type="match status" value="1"/>
</dbReference>
<dbReference type="NCBIfam" id="NF004359">
    <property type="entry name" value="PRK05738.1-3"/>
    <property type="match status" value="1"/>
</dbReference>
<dbReference type="Gene3D" id="3.30.70.330">
    <property type="match status" value="1"/>
</dbReference>
<gene>
    <name evidence="6 8" type="primary">rplW</name>
    <name evidence="8" type="ORF">ONB71_00190</name>
</gene>
<dbReference type="GO" id="GO:0006412">
    <property type="term" value="P:translation"/>
    <property type="evidence" value="ECO:0007669"/>
    <property type="project" value="UniProtKB-UniRule"/>
</dbReference>
<evidence type="ECO:0000313" key="9">
    <source>
        <dbReference type="Proteomes" id="UP001214992"/>
    </source>
</evidence>
<dbReference type="PROSITE" id="PS00050">
    <property type="entry name" value="RIBOSOMAL_L23"/>
    <property type="match status" value="1"/>
</dbReference>
<evidence type="ECO:0000256" key="2">
    <source>
        <dbReference type="ARBA" id="ARBA00022730"/>
    </source>
</evidence>
<dbReference type="EMBL" id="CP110496">
    <property type="protein sequence ID" value="WDI78563.1"/>
    <property type="molecule type" value="Genomic_DNA"/>
</dbReference>
<accession>A0AAX3N861</accession>
<reference evidence="8" key="1">
    <citation type="submission" date="2022-11" db="EMBL/GenBank/DDBJ databases">
        <title>Genomic comparisons reveal selection pressure and functional variation between nutritional endosymbionts of cave-adapted and epigean Hawaiian planthoppers.</title>
        <authorList>
            <person name="Gossett J.M."/>
            <person name="Porter M.L."/>
            <person name="Vasquez Y."/>
            <person name="Bennett G.M."/>
            <person name="Chong R.A."/>
        </authorList>
    </citation>
    <scope>NUCLEOTIDE SEQUENCE</scope>
    <source>
        <strain evidence="8">OPOL2</strain>
    </source>
</reference>
<dbReference type="RefSeq" id="WP_274360589.1">
    <property type="nucleotide sequence ID" value="NZ_CP110496.1"/>
</dbReference>
<keyword evidence="2 6" id="KW-0699">rRNA-binding</keyword>
<dbReference type="GO" id="GO:0019843">
    <property type="term" value="F:rRNA binding"/>
    <property type="evidence" value="ECO:0007669"/>
    <property type="project" value="UniProtKB-UniRule"/>
</dbReference>
<dbReference type="GO" id="GO:0005840">
    <property type="term" value="C:ribosome"/>
    <property type="evidence" value="ECO:0007669"/>
    <property type="project" value="UniProtKB-KW"/>
</dbReference>